<reference evidence="2" key="1">
    <citation type="submission" date="2022-09" db="EMBL/GenBank/DDBJ databases">
        <authorList>
            <person name="Li Z.-J."/>
        </authorList>
    </citation>
    <scope>NUCLEOTIDE SEQUENCE</scope>
    <source>
        <strain evidence="2">TGB11</strain>
    </source>
</reference>
<organism evidence="2 3">
    <name type="scientific">Salinivibrio kushneri</name>
    <dbReference type="NCBI Taxonomy" id="1908198"/>
    <lineage>
        <taxon>Bacteria</taxon>
        <taxon>Pseudomonadati</taxon>
        <taxon>Pseudomonadota</taxon>
        <taxon>Gammaproteobacteria</taxon>
        <taxon>Vibrionales</taxon>
        <taxon>Vibrionaceae</taxon>
        <taxon>Salinivibrio</taxon>
    </lineage>
</organism>
<dbReference type="Proteomes" id="UP001164748">
    <property type="component" value="Chromosome"/>
</dbReference>
<evidence type="ECO:0000256" key="1">
    <source>
        <dbReference type="SAM" id="SignalP"/>
    </source>
</evidence>
<evidence type="ECO:0000313" key="3">
    <source>
        <dbReference type="Proteomes" id="UP001164748"/>
    </source>
</evidence>
<name>A0AA47LQW3_9GAMM</name>
<proteinExistence type="predicted"/>
<dbReference type="RefSeq" id="WP_269578709.1">
    <property type="nucleotide sequence ID" value="NZ_CP114588.1"/>
</dbReference>
<feature type="signal peptide" evidence="1">
    <location>
        <begin position="1"/>
        <end position="23"/>
    </location>
</feature>
<dbReference type="AlphaFoldDB" id="A0AA47LQW3"/>
<keyword evidence="1" id="KW-0732">Signal</keyword>
<feature type="chain" id="PRO_5041414066" description="Porin" evidence="1">
    <location>
        <begin position="24"/>
        <end position="301"/>
    </location>
</feature>
<sequence>MSNTIQKTAIAAAITLASTNGFAGELGSLTSEVKINDYENGLTKTEATIGKGSYKLSDDYSFLFDVDKDFIKNEGEARKEGWDTQFGLAQGAGSIGDFDATMYYLFRYDASWKASDESDSSDTKQYIIAPYFSKDITLGGKDFSFGIELWAQLGNDNDDSLKNKSGVETNFYLSGDLSEHWNLELAWYNFDYYDTEEEEYDYQIGTENYLTYSLPLPAGFMFNIENYVEAYHTPDSDTTLAYAHIQPELEFKKAVNEHFSWHAGVSYEAFNWEFKDAKGNKDDKDIFDNNEFQAYLGFTIK</sequence>
<protein>
    <recommendedName>
        <fullName evidence="4">Porin</fullName>
    </recommendedName>
</protein>
<evidence type="ECO:0008006" key="4">
    <source>
        <dbReference type="Google" id="ProtNLM"/>
    </source>
</evidence>
<gene>
    <name evidence="2" type="ORF">N8M53_10300</name>
</gene>
<dbReference type="EMBL" id="CP114588">
    <property type="protein sequence ID" value="WBA08204.1"/>
    <property type="molecule type" value="Genomic_DNA"/>
</dbReference>
<evidence type="ECO:0000313" key="2">
    <source>
        <dbReference type="EMBL" id="WBA08204.1"/>
    </source>
</evidence>
<accession>A0AA47LQW3</accession>